<dbReference type="GO" id="GO:0005634">
    <property type="term" value="C:nucleus"/>
    <property type="evidence" value="ECO:0007669"/>
    <property type="project" value="TreeGrafter"/>
</dbReference>
<dbReference type="Proteomes" id="UP000594454">
    <property type="component" value="Chromosome 1"/>
</dbReference>
<gene>
    <name evidence="4" type="ORF">HERILL_LOCUS1266</name>
</gene>
<organism evidence="4 5">
    <name type="scientific">Hermetia illucens</name>
    <name type="common">Black soldier fly</name>
    <dbReference type="NCBI Taxonomy" id="343691"/>
    <lineage>
        <taxon>Eukaryota</taxon>
        <taxon>Metazoa</taxon>
        <taxon>Ecdysozoa</taxon>
        <taxon>Arthropoda</taxon>
        <taxon>Hexapoda</taxon>
        <taxon>Insecta</taxon>
        <taxon>Pterygota</taxon>
        <taxon>Neoptera</taxon>
        <taxon>Endopterygota</taxon>
        <taxon>Diptera</taxon>
        <taxon>Brachycera</taxon>
        <taxon>Stratiomyomorpha</taxon>
        <taxon>Stratiomyidae</taxon>
        <taxon>Hermetiinae</taxon>
        <taxon>Hermetia</taxon>
    </lineage>
</organism>
<evidence type="ECO:0000259" key="3">
    <source>
        <dbReference type="PROSITE" id="PS51747"/>
    </source>
</evidence>
<dbReference type="GO" id="GO:0046872">
    <property type="term" value="F:metal ion binding"/>
    <property type="evidence" value="ECO:0007669"/>
    <property type="project" value="UniProtKB-KW"/>
</dbReference>
<dbReference type="InterPro" id="IPR002125">
    <property type="entry name" value="CMP_dCMP_dom"/>
</dbReference>
<dbReference type="EMBL" id="LR899009">
    <property type="protein sequence ID" value="CAD7077970.1"/>
    <property type="molecule type" value="Genomic_DNA"/>
</dbReference>
<protein>
    <recommendedName>
        <fullName evidence="3">CMP/dCMP-type deaminase domain-containing protein</fullName>
    </recommendedName>
</protein>
<dbReference type="PANTHER" id="PTHR11079:SF156">
    <property type="entry name" value="INACTIVE TRNA-SPECIFIC ADENOSINE DEAMINASE-LIKE PROTEIN 3-RELATED"/>
    <property type="match status" value="1"/>
</dbReference>
<keyword evidence="1" id="KW-0819">tRNA processing</keyword>
<name>A0A7R8YN07_HERIL</name>
<reference evidence="4 5" key="1">
    <citation type="submission" date="2020-11" db="EMBL/GenBank/DDBJ databases">
        <authorList>
            <person name="Wallbank WR R."/>
            <person name="Pardo Diaz C."/>
            <person name="Kozak K."/>
            <person name="Martin S."/>
            <person name="Jiggins C."/>
            <person name="Moest M."/>
            <person name="Warren A I."/>
            <person name="Generalovic N T."/>
            <person name="Byers J.R.P. K."/>
            <person name="Montejo-Kovacevich G."/>
            <person name="Yen C E."/>
        </authorList>
    </citation>
    <scope>NUCLEOTIDE SEQUENCE [LARGE SCALE GENOMIC DNA]</scope>
</reference>
<evidence type="ECO:0000256" key="2">
    <source>
        <dbReference type="ARBA" id="ARBA00038160"/>
    </source>
</evidence>
<dbReference type="PANTHER" id="PTHR11079">
    <property type="entry name" value="CYTOSINE DEAMINASE FAMILY MEMBER"/>
    <property type="match status" value="1"/>
</dbReference>
<sequence length="376" mass="42991">MEPEVKRPRFALKIDECENSREKTGNVPMEIKCVLANELTNQVKTTRVYVGIIKNMKNVSTLIDQLSRKLPLADLQHLKRVRKNQIILFKKDASATTDSRIIDEQHRNTVLQFLENQGLDANIAAELCIDLSITEVAATQPKLRWQYDEMNRLWPCKFHPNKYLEALHSNKNFKDAEKSFHMKIMSAVKCLAENEQSRTAGICVDPRTNNIVAIASEQTQINPLLHCPMVLADLVARTQNGGVWSYSIDFMENTGTLNFSGISRIHYELLNANFESLNFGAEKVDPNRKINNVDAMEQDNLSKYGPYLCTGYDIYLMEEPCLMCAMALVHSRAKRVFYMKKTKKGALGSSLKLHTVKDLNHHFEVFQIFESNEMVD</sequence>
<dbReference type="GO" id="GO:0052717">
    <property type="term" value="F:tRNA-specific adenosine-34 deaminase activity"/>
    <property type="evidence" value="ECO:0007669"/>
    <property type="project" value="UniProtKB-EC"/>
</dbReference>
<dbReference type="InterPro" id="IPR016193">
    <property type="entry name" value="Cytidine_deaminase-like"/>
</dbReference>
<dbReference type="GO" id="GO:0002100">
    <property type="term" value="P:tRNA wobble adenosine to inosine editing"/>
    <property type="evidence" value="ECO:0007669"/>
    <property type="project" value="InterPro"/>
</dbReference>
<dbReference type="OrthoDB" id="3180714at2759"/>
<evidence type="ECO:0000313" key="4">
    <source>
        <dbReference type="EMBL" id="CAD7077970.1"/>
    </source>
</evidence>
<evidence type="ECO:0000256" key="1">
    <source>
        <dbReference type="ARBA" id="ARBA00022694"/>
    </source>
</evidence>
<dbReference type="GO" id="GO:0005737">
    <property type="term" value="C:cytoplasm"/>
    <property type="evidence" value="ECO:0007669"/>
    <property type="project" value="TreeGrafter"/>
</dbReference>
<dbReference type="PROSITE" id="PS51747">
    <property type="entry name" value="CYT_DCMP_DEAMINASES_2"/>
    <property type="match status" value="1"/>
</dbReference>
<dbReference type="AlphaFoldDB" id="A0A7R8YN07"/>
<accession>A0A7R8YN07</accession>
<proteinExistence type="inferred from homology"/>
<comment type="similarity">
    <text evidence="2">Belongs to the cytidine and deoxycytidylate deaminase family. ADAT3 subfamily.</text>
</comment>
<evidence type="ECO:0000313" key="5">
    <source>
        <dbReference type="Proteomes" id="UP000594454"/>
    </source>
</evidence>
<keyword evidence="5" id="KW-1185">Reference proteome</keyword>
<feature type="domain" description="CMP/dCMP-type deaminase" evidence="3">
    <location>
        <begin position="174"/>
        <end position="366"/>
    </location>
</feature>
<dbReference type="FunCoup" id="A0A7R8YN07">
    <property type="interactions" value="628"/>
</dbReference>
<dbReference type="Gene3D" id="3.40.140.10">
    <property type="entry name" value="Cytidine Deaminase, domain 2"/>
    <property type="match status" value="1"/>
</dbReference>
<dbReference type="OMA" id="CPLCAMA"/>
<dbReference type="SUPFAM" id="SSF53927">
    <property type="entry name" value="Cytidine deaminase-like"/>
    <property type="match status" value="1"/>
</dbReference>
<dbReference type="InParanoid" id="A0A7R8YN07"/>